<reference evidence="3 4" key="1">
    <citation type="submission" date="2018-01" db="EMBL/GenBank/DDBJ databases">
        <title>Whole genome analyses suggest that Burkholderia sensu lato contains two further novel genera in the rhizoxinica-symbiotica group Mycetohabitans gen. nov., and Trinickia gen. nov.: implications for the evolution of diazotrophy and nodulation in the Burkholderiaceae.</title>
        <authorList>
            <person name="Estrada-de los Santos P."/>
            <person name="Palmer M."/>
            <person name="Chavez-Ramirez B."/>
            <person name="Beukes C."/>
            <person name="Steenkamp E.T."/>
            <person name="Hirsch A.M."/>
            <person name="Manyaka P."/>
            <person name="Maluk M."/>
            <person name="Lafos M."/>
            <person name="Crook M."/>
            <person name="Gross E."/>
            <person name="Simon M.F."/>
            <person name="Bueno dos Reis Junior F."/>
            <person name="Poole P.S."/>
            <person name="Venter S.N."/>
            <person name="James E.K."/>
        </authorList>
    </citation>
    <scope>NUCLEOTIDE SEQUENCE [LARGE SCALE GENOMIC DNA]</scope>
    <source>
        <strain evidence="3 4">GIMN1.004</strain>
    </source>
</reference>
<evidence type="ECO:0000313" key="4">
    <source>
        <dbReference type="Proteomes" id="UP000235616"/>
    </source>
</evidence>
<feature type="coiled-coil region" evidence="1">
    <location>
        <begin position="76"/>
        <end position="103"/>
    </location>
</feature>
<proteinExistence type="predicted"/>
<evidence type="ECO:0000256" key="2">
    <source>
        <dbReference type="SAM" id="MobiDB-lite"/>
    </source>
</evidence>
<dbReference type="Proteomes" id="UP000235616">
    <property type="component" value="Unassembled WGS sequence"/>
</dbReference>
<sequence>MTVIVLDRMMRAIRRVIVRPSFARRSWRALWCPPRRWSARRRLMACTAMASGSFAVVTYAWRAFDTERRSAGAPALEALESRLQESRAKVARLEQMRRSVRDEPPAALAAASAPGGYWHAVAELASRSGVQLRTLSPGAAAKGPRAAKADGAAHLLRVEGRADFSEVHAFLMGLSSLPILVVPEAVDIKHDKGALALGATLGIFEMPPVRGELADETSAPGPHAASAQSSRPARDPFAGGETALGTTGPSGRLVGIVRDARRALALFEAASGAGVVTATPGQAVGTDRLVAIDAAGVTLAGGGQTRRVPMSGEGQ</sequence>
<feature type="region of interest" description="Disordered" evidence="2">
    <location>
        <begin position="212"/>
        <end position="248"/>
    </location>
</feature>
<dbReference type="EMBL" id="PNYA01000007">
    <property type="protein sequence ID" value="PMS20759.1"/>
    <property type="molecule type" value="Genomic_DNA"/>
</dbReference>
<gene>
    <name evidence="3" type="ORF">C0Z18_09445</name>
</gene>
<name>A0A2N7VUG6_9BURK</name>
<keyword evidence="1" id="KW-0175">Coiled coil</keyword>
<evidence type="ECO:0000313" key="3">
    <source>
        <dbReference type="EMBL" id="PMS20759.1"/>
    </source>
</evidence>
<protein>
    <recommendedName>
        <fullName evidence="5">Pilus assembly protein</fullName>
    </recommendedName>
</protein>
<keyword evidence="4" id="KW-1185">Reference proteome</keyword>
<comment type="caution">
    <text evidence="3">The sequence shown here is derived from an EMBL/GenBank/DDBJ whole genome shotgun (WGS) entry which is preliminary data.</text>
</comment>
<evidence type="ECO:0008006" key="5">
    <source>
        <dbReference type="Google" id="ProtNLM"/>
    </source>
</evidence>
<accession>A0A2N7VUG6</accession>
<dbReference type="AlphaFoldDB" id="A0A2N7VUG6"/>
<evidence type="ECO:0000256" key="1">
    <source>
        <dbReference type="SAM" id="Coils"/>
    </source>
</evidence>
<organism evidence="3 4">
    <name type="scientific">Trinickia dabaoshanensis</name>
    <dbReference type="NCBI Taxonomy" id="564714"/>
    <lineage>
        <taxon>Bacteria</taxon>
        <taxon>Pseudomonadati</taxon>
        <taxon>Pseudomonadota</taxon>
        <taxon>Betaproteobacteria</taxon>
        <taxon>Burkholderiales</taxon>
        <taxon>Burkholderiaceae</taxon>
        <taxon>Trinickia</taxon>
    </lineage>
</organism>